<sequence length="79" mass="8600">DFQLLHGGSFIDSEEDDDGDITDPELIAEKEYALEHGSEFDMNFVGGGMVAMAIGGGAERKYLVLIISSTDMFKVLNLL</sequence>
<evidence type="ECO:0000256" key="1">
    <source>
        <dbReference type="SAM" id="MobiDB-lite"/>
    </source>
</evidence>
<organism evidence="2 3">
    <name type="scientific">Loa loa</name>
    <name type="common">Eye worm</name>
    <name type="synonym">Filaria loa</name>
    <dbReference type="NCBI Taxonomy" id="7209"/>
    <lineage>
        <taxon>Eukaryota</taxon>
        <taxon>Metazoa</taxon>
        <taxon>Ecdysozoa</taxon>
        <taxon>Nematoda</taxon>
        <taxon>Chromadorea</taxon>
        <taxon>Rhabditida</taxon>
        <taxon>Spirurina</taxon>
        <taxon>Spiruromorpha</taxon>
        <taxon>Filarioidea</taxon>
        <taxon>Onchocercidae</taxon>
        <taxon>Loa</taxon>
    </lineage>
</organism>
<evidence type="ECO:0000313" key="2">
    <source>
        <dbReference type="Proteomes" id="UP000095285"/>
    </source>
</evidence>
<feature type="region of interest" description="Disordered" evidence="1">
    <location>
        <begin position="1"/>
        <end position="21"/>
    </location>
</feature>
<reference evidence="2" key="1">
    <citation type="submission" date="2012-04" db="EMBL/GenBank/DDBJ databases">
        <title>The Genome Sequence of Loa loa.</title>
        <authorList>
            <consortium name="The Broad Institute Genome Sequencing Platform"/>
            <consortium name="Broad Institute Genome Sequencing Center for Infectious Disease"/>
            <person name="Nutman T.B."/>
            <person name="Fink D.L."/>
            <person name="Russ C."/>
            <person name="Young S."/>
            <person name="Zeng Q."/>
            <person name="Gargeya S."/>
            <person name="Alvarado L."/>
            <person name="Berlin A."/>
            <person name="Chapman S.B."/>
            <person name="Chen Z."/>
            <person name="Freedman E."/>
            <person name="Gellesch M."/>
            <person name="Goldberg J."/>
            <person name="Griggs A."/>
            <person name="Gujja S."/>
            <person name="Heilman E.R."/>
            <person name="Heiman D."/>
            <person name="Howarth C."/>
            <person name="Mehta T."/>
            <person name="Neiman D."/>
            <person name="Pearson M."/>
            <person name="Roberts A."/>
            <person name="Saif S."/>
            <person name="Shea T."/>
            <person name="Shenoy N."/>
            <person name="Sisk P."/>
            <person name="Stolte C."/>
            <person name="Sykes S."/>
            <person name="White J."/>
            <person name="Yandava C."/>
            <person name="Haas B."/>
            <person name="Henn M.R."/>
            <person name="Nusbaum C."/>
            <person name="Birren B."/>
        </authorList>
    </citation>
    <scope>NUCLEOTIDE SEQUENCE [LARGE SCALE GENOMIC DNA]</scope>
</reference>
<dbReference type="Proteomes" id="UP000095285">
    <property type="component" value="Unassembled WGS sequence"/>
</dbReference>
<proteinExistence type="predicted"/>
<keyword evidence="2" id="KW-1185">Reference proteome</keyword>
<feature type="compositionally biased region" description="Acidic residues" evidence="1">
    <location>
        <begin position="12"/>
        <end position="21"/>
    </location>
</feature>
<dbReference type="AlphaFoldDB" id="A0A1I7VEF8"/>
<dbReference type="WBParaSite" id="EN70_1637">
    <property type="protein sequence ID" value="EN70_1637"/>
    <property type="gene ID" value="EN70_1637"/>
</dbReference>
<reference evidence="3" key="2">
    <citation type="submission" date="2016-11" db="UniProtKB">
        <authorList>
            <consortium name="WormBaseParasite"/>
        </authorList>
    </citation>
    <scope>IDENTIFICATION</scope>
</reference>
<protein>
    <submittedName>
        <fullName evidence="3">Peptidylprolyl isomerase</fullName>
    </submittedName>
</protein>
<accession>A0A1I7VEF8</accession>
<evidence type="ECO:0000313" key="3">
    <source>
        <dbReference type="WBParaSite" id="EN70_1637"/>
    </source>
</evidence>
<name>A0A1I7VEF8_LOALO</name>